<organism evidence="2 3">
    <name type="scientific">Symbiodinium pilosum</name>
    <name type="common">Dinoflagellate</name>
    <dbReference type="NCBI Taxonomy" id="2952"/>
    <lineage>
        <taxon>Eukaryota</taxon>
        <taxon>Sar</taxon>
        <taxon>Alveolata</taxon>
        <taxon>Dinophyceae</taxon>
        <taxon>Suessiales</taxon>
        <taxon>Symbiodiniaceae</taxon>
        <taxon>Symbiodinium</taxon>
    </lineage>
</organism>
<comment type="caution">
    <text evidence="2">The sequence shown here is derived from an EMBL/GenBank/DDBJ whole genome shotgun (WGS) entry which is preliminary data.</text>
</comment>
<evidence type="ECO:0000313" key="2">
    <source>
        <dbReference type="EMBL" id="CAE7488204.1"/>
    </source>
</evidence>
<feature type="non-terminal residue" evidence="2">
    <location>
        <position position="75"/>
    </location>
</feature>
<name>A0A812ST14_SYMPI</name>
<protein>
    <submittedName>
        <fullName evidence="2">Uncharacterized protein</fullName>
    </submittedName>
</protein>
<dbReference type="Proteomes" id="UP000649617">
    <property type="component" value="Unassembled WGS sequence"/>
</dbReference>
<dbReference type="AlphaFoldDB" id="A0A812ST14"/>
<keyword evidence="3" id="KW-1185">Reference proteome</keyword>
<reference evidence="2" key="1">
    <citation type="submission" date="2021-02" db="EMBL/GenBank/DDBJ databases">
        <authorList>
            <person name="Dougan E. K."/>
            <person name="Rhodes N."/>
            <person name="Thang M."/>
            <person name="Chan C."/>
        </authorList>
    </citation>
    <scope>NUCLEOTIDE SEQUENCE</scope>
</reference>
<feature type="region of interest" description="Disordered" evidence="1">
    <location>
        <begin position="1"/>
        <end position="75"/>
    </location>
</feature>
<evidence type="ECO:0000313" key="3">
    <source>
        <dbReference type="Proteomes" id="UP000649617"/>
    </source>
</evidence>
<feature type="non-terminal residue" evidence="2">
    <location>
        <position position="1"/>
    </location>
</feature>
<gene>
    <name evidence="2" type="ORF">SPIL2461_LOCUS12550</name>
</gene>
<dbReference type="EMBL" id="CAJNIZ010025975">
    <property type="protein sequence ID" value="CAE7488204.1"/>
    <property type="molecule type" value="Genomic_DNA"/>
</dbReference>
<feature type="compositionally biased region" description="Basic and acidic residues" evidence="1">
    <location>
        <begin position="49"/>
        <end position="62"/>
    </location>
</feature>
<proteinExistence type="predicted"/>
<evidence type="ECO:0000256" key="1">
    <source>
        <dbReference type="SAM" id="MobiDB-lite"/>
    </source>
</evidence>
<sequence length="75" mass="8097">VEQRAELAKVAAEGNDESAAEQDTIKDAANSCLKKIGDATDSDEEKAETDEKNDSDKEKITESVEGAEAKPTLWQ</sequence>
<accession>A0A812ST14</accession>